<sequence>MIKYYESVFYDTLEELNATYKHNHPDVLRLEKQYGNDVRFSRIMRPENIVPRFELYCYRILEED</sequence>
<gene>
    <name evidence="1" type="ORF">EAI93_02600</name>
</gene>
<reference evidence="1 2" key="1">
    <citation type="journal article" date="2019" name="Science, e1252229">
        <title>Invertible promoters mediate bacterial phase variation, antibiotic resistance, and host adaptation in the gut.</title>
        <authorList>
            <person name="Jiang X."/>
            <person name="Hall A.B."/>
            <person name="Arthur T.D."/>
            <person name="Plichta D.R."/>
            <person name="Covington C.T."/>
            <person name="Poyet M."/>
            <person name="Crothers J."/>
            <person name="Moses P.L."/>
            <person name="Tolonen A.C."/>
            <person name="Vlamakis H."/>
            <person name="Alm E.J."/>
            <person name="Xavier R.J."/>
        </authorList>
    </citation>
    <scope>NUCLEOTIDE SEQUENCE [LARGE SCALE GENOMIC DNA]</scope>
    <source>
        <strain evidence="2">aa_0143</strain>
    </source>
</reference>
<organism evidence="1 2">
    <name type="scientific">[Ruminococcus] torques</name>
    <dbReference type="NCBI Taxonomy" id="33039"/>
    <lineage>
        <taxon>Bacteria</taxon>
        <taxon>Bacillati</taxon>
        <taxon>Bacillota</taxon>
        <taxon>Clostridia</taxon>
        <taxon>Lachnospirales</taxon>
        <taxon>Lachnospiraceae</taxon>
        <taxon>Mediterraneibacter</taxon>
    </lineage>
</organism>
<comment type="caution">
    <text evidence="1">The sequence shown here is derived from an EMBL/GenBank/DDBJ whole genome shotgun (WGS) entry which is preliminary data.</text>
</comment>
<dbReference type="EMBL" id="RCYR01000002">
    <property type="protein sequence ID" value="RYS81749.1"/>
    <property type="molecule type" value="Genomic_DNA"/>
</dbReference>
<evidence type="ECO:0000313" key="2">
    <source>
        <dbReference type="Proteomes" id="UP000292665"/>
    </source>
</evidence>
<accession>A0A4Q5CAX8</accession>
<dbReference type="Proteomes" id="UP000292665">
    <property type="component" value="Unassembled WGS sequence"/>
</dbReference>
<evidence type="ECO:0000313" key="1">
    <source>
        <dbReference type="EMBL" id="RYS81749.1"/>
    </source>
</evidence>
<protein>
    <submittedName>
        <fullName evidence="1">Uncharacterized protein</fullName>
    </submittedName>
</protein>
<dbReference type="AlphaFoldDB" id="A0A4Q5CAX8"/>
<proteinExistence type="predicted"/>
<name>A0A4Q5CAX8_9FIRM</name>